<proteinExistence type="predicted"/>
<evidence type="ECO:0000313" key="1">
    <source>
        <dbReference type="EMBL" id="VEL25743.1"/>
    </source>
</evidence>
<keyword evidence="2" id="KW-1185">Reference proteome</keyword>
<accession>A0A448X1Y6</accession>
<comment type="caution">
    <text evidence="1">The sequence shown here is derived from an EMBL/GenBank/DDBJ whole genome shotgun (WGS) entry which is preliminary data.</text>
</comment>
<evidence type="ECO:0000313" key="2">
    <source>
        <dbReference type="Proteomes" id="UP000784294"/>
    </source>
</evidence>
<dbReference type="Proteomes" id="UP000784294">
    <property type="component" value="Unassembled WGS sequence"/>
</dbReference>
<dbReference type="EMBL" id="CAAALY010075994">
    <property type="protein sequence ID" value="VEL25743.1"/>
    <property type="molecule type" value="Genomic_DNA"/>
</dbReference>
<name>A0A448X1Y6_9PLAT</name>
<organism evidence="1 2">
    <name type="scientific">Protopolystoma xenopodis</name>
    <dbReference type="NCBI Taxonomy" id="117903"/>
    <lineage>
        <taxon>Eukaryota</taxon>
        <taxon>Metazoa</taxon>
        <taxon>Spiralia</taxon>
        <taxon>Lophotrochozoa</taxon>
        <taxon>Platyhelminthes</taxon>
        <taxon>Monogenea</taxon>
        <taxon>Polyopisthocotylea</taxon>
        <taxon>Polystomatidea</taxon>
        <taxon>Polystomatidae</taxon>
        <taxon>Protopolystoma</taxon>
    </lineage>
</organism>
<sequence>MTKGIIPLECVGVRLVHDRSAKDFAFELYPDTEKSDSVLPGSCTSNNSIGLGFGSGPNSGGLSVGNIIRSSKSDKEGFPMPE</sequence>
<reference evidence="1" key="1">
    <citation type="submission" date="2018-11" db="EMBL/GenBank/DDBJ databases">
        <authorList>
            <consortium name="Pathogen Informatics"/>
        </authorList>
    </citation>
    <scope>NUCLEOTIDE SEQUENCE</scope>
</reference>
<protein>
    <submittedName>
        <fullName evidence="1">Uncharacterized protein</fullName>
    </submittedName>
</protein>
<dbReference type="AlphaFoldDB" id="A0A448X1Y6"/>
<gene>
    <name evidence="1" type="ORF">PXEA_LOCUS19183</name>
</gene>